<accession>A0AAV5VHJ3</accession>
<name>A0AAV5VHJ3_9BILA</name>
<gene>
    <name evidence="1" type="ORF">PFISCL1PPCAC_9206</name>
</gene>
<dbReference type="Proteomes" id="UP001432322">
    <property type="component" value="Unassembled WGS sequence"/>
</dbReference>
<feature type="non-terminal residue" evidence="1">
    <location>
        <position position="1"/>
    </location>
</feature>
<keyword evidence="2" id="KW-1185">Reference proteome</keyword>
<proteinExistence type="predicted"/>
<protein>
    <submittedName>
        <fullName evidence="1">Uncharacterized protein</fullName>
    </submittedName>
</protein>
<evidence type="ECO:0000313" key="2">
    <source>
        <dbReference type="Proteomes" id="UP001432322"/>
    </source>
</evidence>
<evidence type="ECO:0000313" key="1">
    <source>
        <dbReference type="EMBL" id="GMT17909.1"/>
    </source>
</evidence>
<feature type="non-terminal residue" evidence="1">
    <location>
        <position position="132"/>
    </location>
</feature>
<dbReference type="AlphaFoldDB" id="A0AAV5VHJ3"/>
<sequence length="132" mass="15984">KDKKKEIAELVEKLDAFNEENYKTQEEFANLHEFYEFEKARDDAELKKVNTEQAEEAQPSFDMMTNEDKRSLDYIECDRTKEMLEQLRIYRKYSDEEILAALEECRENRRKDTVVDNKLDFFIDRLLIRLKA</sequence>
<comment type="caution">
    <text evidence="1">The sequence shown here is derived from an EMBL/GenBank/DDBJ whole genome shotgun (WGS) entry which is preliminary data.</text>
</comment>
<organism evidence="1 2">
    <name type="scientific">Pristionchus fissidentatus</name>
    <dbReference type="NCBI Taxonomy" id="1538716"/>
    <lineage>
        <taxon>Eukaryota</taxon>
        <taxon>Metazoa</taxon>
        <taxon>Ecdysozoa</taxon>
        <taxon>Nematoda</taxon>
        <taxon>Chromadorea</taxon>
        <taxon>Rhabditida</taxon>
        <taxon>Rhabditina</taxon>
        <taxon>Diplogasteromorpha</taxon>
        <taxon>Diplogasteroidea</taxon>
        <taxon>Neodiplogasteridae</taxon>
        <taxon>Pristionchus</taxon>
    </lineage>
</organism>
<dbReference type="EMBL" id="BTSY01000003">
    <property type="protein sequence ID" value="GMT17909.1"/>
    <property type="molecule type" value="Genomic_DNA"/>
</dbReference>
<reference evidence="1" key="1">
    <citation type="submission" date="2023-10" db="EMBL/GenBank/DDBJ databases">
        <title>Genome assembly of Pristionchus species.</title>
        <authorList>
            <person name="Yoshida K."/>
            <person name="Sommer R.J."/>
        </authorList>
    </citation>
    <scope>NUCLEOTIDE SEQUENCE</scope>
    <source>
        <strain evidence="1">RS5133</strain>
    </source>
</reference>